<name>E2Q4G0_STRCL</name>
<reference evidence="2 3" key="1">
    <citation type="journal article" date="2010" name="Genome Biol. Evol.">
        <title>The sequence of a 1.8-mb bacterial linear plasmid reveals a rich evolutionary reservoir of secondary metabolic pathways.</title>
        <authorList>
            <person name="Medema M.H."/>
            <person name="Trefzer A."/>
            <person name="Kovalchuk A."/>
            <person name="van den Berg M."/>
            <person name="Mueller U."/>
            <person name="Heijne W."/>
            <person name="Wu L."/>
            <person name="Alam M.T."/>
            <person name="Ronning C.M."/>
            <person name="Nierman W.C."/>
            <person name="Bovenberg R.A.L."/>
            <person name="Breitling R."/>
            <person name="Takano E."/>
        </authorList>
    </citation>
    <scope>NUCLEOTIDE SEQUENCE [LARGE SCALE GENOMIC DNA]</scope>
    <source>
        <strain evidence="3">ATCC 27064 / DSM 738 / JCM 4710 / NBRC 13307 / NCIMB 12785 / NRRL 3585 / VKM Ac-602</strain>
    </source>
</reference>
<proteinExistence type="predicted"/>
<dbReference type="OrthoDB" id="3917849at2"/>
<organism evidence="2 3">
    <name type="scientific">Streptomyces clavuligerus</name>
    <dbReference type="NCBI Taxonomy" id="1901"/>
    <lineage>
        <taxon>Bacteria</taxon>
        <taxon>Bacillati</taxon>
        <taxon>Actinomycetota</taxon>
        <taxon>Actinomycetes</taxon>
        <taxon>Kitasatosporales</taxon>
        <taxon>Streptomycetaceae</taxon>
        <taxon>Streptomyces</taxon>
    </lineage>
</organism>
<dbReference type="EMBL" id="CM000913">
    <property type="protein sequence ID" value="EFG06998.1"/>
    <property type="molecule type" value="Genomic_DNA"/>
</dbReference>
<dbReference type="eggNOG" id="COG3266">
    <property type="taxonomic scope" value="Bacteria"/>
</dbReference>
<dbReference type="CDD" id="cd20739">
    <property type="entry name" value="PoNe_DUF637"/>
    <property type="match status" value="1"/>
</dbReference>
<evidence type="ECO:0000313" key="3">
    <source>
        <dbReference type="Proteomes" id="UP000002357"/>
    </source>
</evidence>
<keyword evidence="3" id="KW-1185">Reference proteome</keyword>
<accession>E2Q4G0</accession>
<feature type="region of interest" description="Disordered" evidence="1">
    <location>
        <begin position="400"/>
        <end position="420"/>
    </location>
</feature>
<dbReference type="Proteomes" id="UP000002357">
    <property type="component" value="Chromosome"/>
</dbReference>
<feature type="region of interest" description="Disordered" evidence="1">
    <location>
        <begin position="681"/>
        <end position="727"/>
    </location>
</feature>
<protein>
    <submittedName>
        <fullName evidence="2">Uncharacterized protein</fullName>
    </submittedName>
</protein>
<feature type="region of interest" description="Disordered" evidence="1">
    <location>
        <begin position="461"/>
        <end position="482"/>
    </location>
</feature>
<evidence type="ECO:0000313" key="2">
    <source>
        <dbReference type="EMBL" id="EFG06998.1"/>
    </source>
</evidence>
<feature type="compositionally biased region" description="Gly residues" evidence="1">
    <location>
        <begin position="604"/>
        <end position="621"/>
    </location>
</feature>
<sequence length="936" mass="98975">MSGNAPVDPAEIPVFTGDLAALDGQVKALAGHGTKVVDAADDVHTSFGGLSAFYRAPEAEQLFATTQPVTATAGRISSDTCVLAGALGTYANEVRPLIARFEVLRAEAVSFREQIKDDDKWREDGDLIDENLGRRNEVAEVWARFQEAERTAHATIVALVGGKPLRLNDGSNAADMYGYDAEAMKASKSLPWGDAVAESTPWWQVWEHAADFVTGFVIDGVWATAKGLSVLVGFEGLDAAGQAWKGLAQLATGVVVTVVAGPSFWTAKDEDLPSWLRDSRTAMKETGKALVAWDQWDTNPSRAAGAVTFNVVTTIFTGGAGAGVAGAGKAGASAKVLSALGKTGRAVDPTTYLFKGVGAGFSKAGEVMAGLRNLGRIEIPRISDGAYSVPEGTLRLPDGTLRLPEGADLPPGATRTPEGTVRLPEGTVVLPPGTAKLPFEDGPVRYIDQDGNLYKEDGTLHQRATDAPSETAPTTTTPSPLREPALVGASVRTADDPIRLGSDLGDPVVPNLSATLGDGVNGTPGGVADHLPGGTVNNPPLASLGDNVSGGAADNVPSNTVDNTGTGSRGGTSDGAPGGGGAVNSTPDTTPAGGGGSTADDVTSGGGRGGDGSPGGSGGDDGPPNPLERPSYMRDGKNPYGPPGSLTLEQIERIQVYRANTEPGYFEEFYKKNGDRRLLSRTDASELAPPQLTRSGPNEPWVRAKDAPDPPPPSYLEPDYISRGRDTVTDQKRLEGLDEAARKRYMAIEFDNIVKYYKDAAGEVHGVVKSEESAALLKDGEILYKESHTAMGKEAGQFGEYVAEHHYIPENHPGAVKETLHGPKNGNHQFDQVWRLPDGKYVVVEAKSSVDTRLGARNLPDGRRVSQGTREYFEDIIRVMRRRGKDIDSERLLADALEDALARGNLEYAVVKGEPKSPQYTGYRYQRFDISKRSLP</sequence>
<feature type="region of interest" description="Disordered" evidence="1">
    <location>
        <begin position="515"/>
        <end position="646"/>
    </location>
</feature>
<feature type="compositionally biased region" description="Gly residues" evidence="1">
    <location>
        <begin position="567"/>
        <end position="582"/>
    </location>
</feature>
<evidence type="ECO:0000256" key="1">
    <source>
        <dbReference type="SAM" id="MobiDB-lite"/>
    </source>
</evidence>
<dbReference type="InterPro" id="IPR049762">
    <property type="entry name" value="PoNe_dom"/>
</dbReference>
<dbReference type="STRING" id="1901.BB341_18715"/>
<dbReference type="RefSeq" id="WP_003960560.1">
    <property type="nucleotide sequence ID" value="NZ_CM000913.1"/>
</dbReference>
<gene>
    <name evidence="2" type="ORF">SCLAV_1925</name>
</gene>
<dbReference type="KEGG" id="sclf:BB341_18715"/>
<feature type="compositionally biased region" description="Low complexity" evidence="1">
    <location>
        <begin position="465"/>
        <end position="480"/>
    </location>
</feature>
<dbReference type="AlphaFoldDB" id="E2Q4G0"/>
<dbReference type="GeneID" id="93731484"/>